<accession>A0A3N5DNX2</accession>
<dbReference type="Proteomes" id="UP000268615">
    <property type="component" value="Unassembled WGS sequence"/>
</dbReference>
<dbReference type="InterPro" id="IPR007893">
    <property type="entry name" value="Spore_coat_U/FanG"/>
</dbReference>
<dbReference type="SMART" id="SM00972">
    <property type="entry name" value="SCPU"/>
    <property type="match status" value="2"/>
</dbReference>
<feature type="chain" id="PRO_5018202218" evidence="1">
    <location>
        <begin position="22"/>
        <end position="321"/>
    </location>
</feature>
<feature type="domain" description="Spore coat protein U/FanG" evidence="2">
    <location>
        <begin position="23"/>
        <end position="159"/>
    </location>
</feature>
<reference evidence="3 4" key="1">
    <citation type="submission" date="2018-11" db="EMBL/GenBank/DDBJ databases">
        <title>Draft genome sequence of Buttiauxella warmboldiae CCUG 35512.</title>
        <authorList>
            <person name="Salva-Serra F."/>
            <person name="Marathe N."/>
            <person name="Moore E."/>
            <person name="Svensson L."/>
            <person name="Engstrom-Jakobsson H."/>
        </authorList>
    </citation>
    <scope>NUCLEOTIDE SEQUENCE [LARGE SCALE GENOMIC DNA]</scope>
    <source>
        <strain evidence="3 4">CCUG 35512</strain>
    </source>
</reference>
<feature type="signal peptide" evidence="1">
    <location>
        <begin position="1"/>
        <end position="21"/>
    </location>
</feature>
<dbReference type="AlphaFoldDB" id="A0A3N5DNX2"/>
<proteinExistence type="predicted"/>
<dbReference type="Pfam" id="PF05229">
    <property type="entry name" value="SCPU"/>
    <property type="match status" value="2"/>
</dbReference>
<keyword evidence="1" id="KW-0732">Signal</keyword>
<dbReference type="OrthoDB" id="8751277at2"/>
<gene>
    <name evidence="3" type="ORF">EHN07_03280</name>
</gene>
<evidence type="ECO:0000259" key="2">
    <source>
        <dbReference type="Pfam" id="PF05229"/>
    </source>
</evidence>
<dbReference type="PANTHER" id="PTHR37089">
    <property type="entry name" value="PROTEIN U-RELATED"/>
    <property type="match status" value="1"/>
</dbReference>
<organism evidence="3 4">
    <name type="scientific">Buttiauxella warmboldiae</name>
    <dbReference type="NCBI Taxonomy" id="82993"/>
    <lineage>
        <taxon>Bacteria</taxon>
        <taxon>Pseudomonadati</taxon>
        <taxon>Pseudomonadota</taxon>
        <taxon>Gammaproteobacteria</taxon>
        <taxon>Enterobacterales</taxon>
        <taxon>Enterobacteriaceae</taxon>
        <taxon>Buttiauxella</taxon>
    </lineage>
</organism>
<dbReference type="EMBL" id="RPOH01000010">
    <property type="protein sequence ID" value="RPH30148.1"/>
    <property type="molecule type" value="Genomic_DNA"/>
</dbReference>
<protein>
    <submittedName>
        <fullName evidence="3">Spore coat protein U</fullName>
    </submittedName>
</protein>
<evidence type="ECO:0000313" key="4">
    <source>
        <dbReference type="Proteomes" id="UP000268615"/>
    </source>
</evidence>
<evidence type="ECO:0000256" key="1">
    <source>
        <dbReference type="SAM" id="SignalP"/>
    </source>
</evidence>
<comment type="caution">
    <text evidence="3">The sequence shown here is derived from an EMBL/GenBank/DDBJ whole genome shotgun (WGS) entry which is preliminary data.</text>
</comment>
<name>A0A3N5DNX2_9ENTR</name>
<dbReference type="InterPro" id="IPR053167">
    <property type="entry name" value="Spore_coat_component"/>
</dbReference>
<evidence type="ECO:0000313" key="3">
    <source>
        <dbReference type="EMBL" id="RPH30148.1"/>
    </source>
</evidence>
<sequence>MRLRVLFWMGSLSLFPGVGHALSCSVSGVQPVNFGNVSPLSTAGATTSMTFSYTCSKALTDVLSAVTLCFNLGASSNGQINPRNMSFSGPPPGTLSYQLYQNSGYTQIWGSQNQAGTAPVMAQVNLLDLVPVTGSLTVYARLTTPQTSAAPGNYVDRFTSATASVTINTGILLPPTTCGSGVGPSFPFTVTANVTKQCSINFVNNINMGSVTMNQSSIAANNTLGVACSNSTPYSIGLSPSNGSTTGSGAMKGRSTNTDTVPYQLRSTSGQSGVPWGSISANSVQGTGSGSVTAYTVYATVPSANYAPDNYADTVTINVTY</sequence>
<keyword evidence="3" id="KW-0167">Capsid protein</keyword>
<keyword evidence="4" id="KW-1185">Reference proteome</keyword>
<feature type="domain" description="Spore coat protein U/FanG" evidence="2">
    <location>
        <begin position="187"/>
        <end position="317"/>
    </location>
</feature>
<keyword evidence="3" id="KW-0946">Virion</keyword>
<dbReference type="RefSeq" id="WP_124022775.1">
    <property type="nucleotide sequence ID" value="NZ_RPOH01000010.1"/>
</dbReference>